<evidence type="ECO:0000313" key="3">
    <source>
        <dbReference type="Proteomes" id="UP001054889"/>
    </source>
</evidence>
<reference evidence="2" key="2">
    <citation type="submission" date="2021-12" db="EMBL/GenBank/DDBJ databases">
        <title>Resequencing data analysis of finger millet.</title>
        <authorList>
            <person name="Hatakeyama M."/>
            <person name="Aluri S."/>
            <person name="Balachadran M.T."/>
            <person name="Sivarajan S.R."/>
            <person name="Poveda L."/>
            <person name="Shimizu-Inatsugi R."/>
            <person name="Schlapbach R."/>
            <person name="Sreeman S.M."/>
            <person name="Shimizu K.K."/>
        </authorList>
    </citation>
    <scope>NUCLEOTIDE SEQUENCE</scope>
</reference>
<proteinExistence type="predicted"/>
<name>A0AAV5BH31_ELECO</name>
<dbReference type="EMBL" id="BQKI01000001">
    <property type="protein sequence ID" value="GJM84609.1"/>
    <property type="molecule type" value="Genomic_DNA"/>
</dbReference>
<evidence type="ECO:0000313" key="2">
    <source>
        <dbReference type="EMBL" id="GJM84609.1"/>
    </source>
</evidence>
<feature type="region of interest" description="Disordered" evidence="1">
    <location>
        <begin position="42"/>
        <end position="72"/>
    </location>
</feature>
<accession>A0AAV5BH31</accession>
<dbReference type="AlphaFoldDB" id="A0AAV5BH31"/>
<protein>
    <submittedName>
        <fullName evidence="2">Uncharacterized protein</fullName>
    </submittedName>
</protein>
<comment type="caution">
    <text evidence="2">The sequence shown here is derived from an EMBL/GenBank/DDBJ whole genome shotgun (WGS) entry which is preliminary data.</text>
</comment>
<keyword evidence="3" id="KW-1185">Reference proteome</keyword>
<reference evidence="2" key="1">
    <citation type="journal article" date="2018" name="DNA Res.">
        <title>Multiple hybrid de novo genome assembly of finger millet, an orphan allotetraploid crop.</title>
        <authorList>
            <person name="Hatakeyama M."/>
            <person name="Aluri S."/>
            <person name="Balachadran M.T."/>
            <person name="Sivarajan S.R."/>
            <person name="Patrignani A."/>
            <person name="Gruter S."/>
            <person name="Poveda L."/>
            <person name="Shimizu-Inatsugi R."/>
            <person name="Baeten J."/>
            <person name="Francoijs K.J."/>
            <person name="Nataraja K.N."/>
            <person name="Reddy Y.A.N."/>
            <person name="Phadnis S."/>
            <person name="Ravikumar R.L."/>
            <person name="Schlapbach R."/>
            <person name="Sreeman S.M."/>
            <person name="Shimizu K.K."/>
        </authorList>
    </citation>
    <scope>NUCLEOTIDE SEQUENCE</scope>
</reference>
<gene>
    <name evidence="2" type="primary">ga00294</name>
    <name evidence="2" type="ORF">PR202_ga00294</name>
</gene>
<organism evidence="2 3">
    <name type="scientific">Eleusine coracana subsp. coracana</name>
    <dbReference type="NCBI Taxonomy" id="191504"/>
    <lineage>
        <taxon>Eukaryota</taxon>
        <taxon>Viridiplantae</taxon>
        <taxon>Streptophyta</taxon>
        <taxon>Embryophyta</taxon>
        <taxon>Tracheophyta</taxon>
        <taxon>Spermatophyta</taxon>
        <taxon>Magnoliopsida</taxon>
        <taxon>Liliopsida</taxon>
        <taxon>Poales</taxon>
        <taxon>Poaceae</taxon>
        <taxon>PACMAD clade</taxon>
        <taxon>Chloridoideae</taxon>
        <taxon>Cynodonteae</taxon>
        <taxon>Eleusininae</taxon>
        <taxon>Eleusine</taxon>
    </lineage>
</organism>
<feature type="compositionally biased region" description="Basic and acidic residues" evidence="1">
    <location>
        <begin position="63"/>
        <end position="72"/>
    </location>
</feature>
<sequence length="72" mass="7904">MEAYVAQPTEEGEDPNTPVEAIAHVLPKSTFLRNVGMHSTEMKRNAKSAAMNDRVQDLESTLEAEKMGSAEL</sequence>
<evidence type="ECO:0000256" key="1">
    <source>
        <dbReference type="SAM" id="MobiDB-lite"/>
    </source>
</evidence>
<dbReference type="Proteomes" id="UP001054889">
    <property type="component" value="Unassembled WGS sequence"/>
</dbReference>